<evidence type="ECO:0000313" key="2">
    <source>
        <dbReference type="EMBL" id="MCP2731740.1"/>
    </source>
</evidence>
<gene>
    <name evidence="2" type="ORF">NJ959_25240</name>
</gene>
<sequence>MNHLQQLLTPSTQIKYWLGLSILFTIFYSILALQQAFGAEYVIQDDARQHVFWMRRFLDSELFPHDIIANYFQSVAPLGYTALYKIMALGGIEPVLFSKLIPLFLGIVTTYYCFSLSMELLPIPLTGFISSLLLNQNLWMQDGLISGTPKAFIYPIFIAFLYYFVKRVQLGVGIAIAFLGLFYPSLVFVCVVISIIQLWQIEGKWIYLSKNRADYIFCFTNLGVAFLVLLPYILSTSEFAPVLTAAAGKTLPELLAQGRSRFFVNDSWAFWLYGRSGIGLGSAFAPPLIYGGLLLPILLKFSSGFPLAKQVKNIVILPQLLLGSGVMFFAAHAVLFKLHLPSRYTQHSLRIAIALAAGIALTLILDGVWAIGKREEVKQKIKIPHSKKPTARYGIRCSIPHSLILGTTAIIGTTLIFYPHLALKHFPKTYYITGNVPPLYKFFQQQPKDSLIASLEEEANNLPTFSQRSILVSQEYAIPYHLGYYRQFRQRTLDLIQAQYSIDPKIVTDFIEKYGIDFWLVSANTFTIDSIADNPWIMQYQSVANRAIAQLKADKKPVLALAIPSCTVLDTHGLLVLKGDCILNIISQSFLSG</sequence>
<keyword evidence="1" id="KW-0472">Membrane</keyword>
<keyword evidence="3" id="KW-1185">Reference proteome</keyword>
<feature type="transmembrane region" description="Helical" evidence="1">
    <location>
        <begin position="351"/>
        <end position="372"/>
    </location>
</feature>
<evidence type="ECO:0000256" key="1">
    <source>
        <dbReference type="SAM" id="Phobius"/>
    </source>
</evidence>
<feature type="transmembrane region" description="Helical" evidence="1">
    <location>
        <begin position="213"/>
        <end position="234"/>
    </location>
</feature>
<reference evidence="2" key="1">
    <citation type="submission" date="2022-06" db="EMBL/GenBank/DDBJ databases">
        <title>New cyanobacteria of genus Symplocastrum in benthos of Lake Baikal.</title>
        <authorList>
            <person name="Sorokovikova E."/>
            <person name="Tikhonova I."/>
            <person name="Krasnopeev A."/>
            <person name="Evseev P."/>
            <person name="Gladkikh A."/>
            <person name="Belykh O."/>
        </authorList>
    </citation>
    <scope>NUCLEOTIDE SEQUENCE</scope>
    <source>
        <strain evidence="2">BBK-W-15</strain>
    </source>
</reference>
<feature type="transmembrane region" description="Helical" evidence="1">
    <location>
        <begin position="320"/>
        <end position="339"/>
    </location>
</feature>
<proteinExistence type="predicted"/>
<dbReference type="RefSeq" id="WP_254014474.1">
    <property type="nucleotide sequence ID" value="NZ_JAMZMM010000388.1"/>
</dbReference>
<dbReference type="EMBL" id="JAMZMM010000388">
    <property type="protein sequence ID" value="MCP2731740.1"/>
    <property type="molecule type" value="Genomic_DNA"/>
</dbReference>
<feature type="transmembrane region" description="Helical" evidence="1">
    <location>
        <begin position="174"/>
        <end position="201"/>
    </location>
</feature>
<keyword evidence="1" id="KW-0812">Transmembrane</keyword>
<dbReference type="AlphaFoldDB" id="A0AAE3GW52"/>
<feature type="transmembrane region" description="Helical" evidence="1">
    <location>
        <begin position="95"/>
        <end position="114"/>
    </location>
</feature>
<feature type="transmembrane region" description="Helical" evidence="1">
    <location>
        <begin position="14"/>
        <end position="33"/>
    </location>
</feature>
<dbReference type="Proteomes" id="UP001204953">
    <property type="component" value="Unassembled WGS sequence"/>
</dbReference>
<feature type="transmembrane region" description="Helical" evidence="1">
    <location>
        <begin position="278"/>
        <end position="299"/>
    </location>
</feature>
<feature type="transmembrane region" description="Helical" evidence="1">
    <location>
        <begin position="393"/>
        <end position="418"/>
    </location>
</feature>
<comment type="caution">
    <text evidence="2">The sequence shown here is derived from an EMBL/GenBank/DDBJ whole genome shotgun (WGS) entry which is preliminary data.</text>
</comment>
<evidence type="ECO:0000313" key="3">
    <source>
        <dbReference type="Proteomes" id="UP001204953"/>
    </source>
</evidence>
<organism evidence="2 3">
    <name type="scientific">Limnofasciculus baicalensis BBK-W-15</name>
    <dbReference type="NCBI Taxonomy" id="2699891"/>
    <lineage>
        <taxon>Bacteria</taxon>
        <taxon>Bacillati</taxon>
        <taxon>Cyanobacteriota</taxon>
        <taxon>Cyanophyceae</taxon>
        <taxon>Coleofasciculales</taxon>
        <taxon>Coleofasciculaceae</taxon>
        <taxon>Limnofasciculus</taxon>
        <taxon>Limnofasciculus baicalensis</taxon>
    </lineage>
</organism>
<accession>A0AAE3GW52</accession>
<protein>
    <submittedName>
        <fullName evidence="2">Uncharacterized protein</fullName>
    </submittedName>
</protein>
<feature type="transmembrane region" description="Helical" evidence="1">
    <location>
        <begin position="151"/>
        <end position="168"/>
    </location>
</feature>
<keyword evidence="1" id="KW-1133">Transmembrane helix</keyword>
<name>A0AAE3GW52_9CYAN</name>